<feature type="domain" description="Deoxynucleoside kinase" evidence="3">
    <location>
        <begin position="30"/>
        <end position="149"/>
    </location>
</feature>
<dbReference type="Pfam" id="PF01712">
    <property type="entry name" value="dNK"/>
    <property type="match status" value="1"/>
</dbReference>
<evidence type="ECO:0000259" key="3">
    <source>
        <dbReference type="Pfam" id="PF01712"/>
    </source>
</evidence>
<dbReference type="GO" id="GO:0005739">
    <property type="term" value="C:mitochondrion"/>
    <property type="evidence" value="ECO:0000318"/>
    <property type="project" value="GO_Central"/>
</dbReference>
<dbReference type="SUPFAM" id="SSF52540">
    <property type="entry name" value="P-loop containing nucleoside triphosphate hydrolases"/>
    <property type="match status" value="1"/>
</dbReference>
<feature type="non-terminal residue" evidence="4">
    <location>
        <position position="169"/>
    </location>
</feature>
<dbReference type="InterPro" id="IPR050566">
    <property type="entry name" value="Deoxyribonucleoside_kinase"/>
</dbReference>
<feature type="active site" description="Proton acceptor" evidence="2">
    <location>
        <position position="112"/>
    </location>
</feature>
<name>E9GT28_DAPPU</name>
<dbReference type="InParanoid" id="E9GT28"/>
<evidence type="ECO:0000256" key="2">
    <source>
        <dbReference type="PIRSR" id="PIRSR000705-1"/>
    </source>
</evidence>
<dbReference type="eggNOG" id="KOG4235">
    <property type="taxonomic scope" value="Eukaryota"/>
</dbReference>
<dbReference type="PIRSF" id="PIRSF000705">
    <property type="entry name" value="DNK"/>
    <property type="match status" value="1"/>
</dbReference>
<dbReference type="HOGENOM" id="CLU_1582544_0_0_1"/>
<dbReference type="PhylomeDB" id="E9GT28"/>
<proteinExistence type="inferred from homology"/>
<protein>
    <recommendedName>
        <fullName evidence="3">Deoxynucleoside kinase domain-containing protein</fullName>
    </recommendedName>
</protein>
<dbReference type="OrthoDB" id="567086at2759"/>
<sequence length="169" mass="20244">CNDERLKDVVSGLHTYISSRTMNEQSRVVAIEGNTGCGKTEVLHWLSKFPDVITCEEPVETWRNFSGQNLFNLRYTNPKRWSFAFQNLVQLTRLKMYGDNENNNPQTVRFIERSLHSNRYCFLEMAKEMKYFHEIEFTILVEWFKYLENEPRTRLELIGNRRLFTEIFV</sequence>
<dbReference type="Proteomes" id="UP000000305">
    <property type="component" value="Unassembled WGS sequence"/>
</dbReference>
<dbReference type="GO" id="GO:0019136">
    <property type="term" value="F:deoxynucleoside kinase activity"/>
    <property type="evidence" value="ECO:0000318"/>
    <property type="project" value="GO_Central"/>
</dbReference>
<dbReference type="InterPro" id="IPR002624">
    <property type="entry name" value="DCK/DGK"/>
</dbReference>
<accession>E9GT28</accession>
<dbReference type="PANTHER" id="PTHR10513">
    <property type="entry name" value="DEOXYNUCLEOSIDE KINASE"/>
    <property type="match status" value="1"/>
</dbReference>
<gene>
    <name evidence="4" type="ORF">DAPPUDRAFT_106253</name>
</gene>
<evidence type="ECO:0000256" key="1">
    <source>
        <dbReference type="ARBA" id="ARBA00007420"/>
    </source>
</evidence>
<dbReference type="Gene3D" id="3.40.50.300">
    <property type="entry name" value="P-loop containing nucleotide triphosphate hydrolases"/>
    <property type="match status" value="1"/>
</dbReference>
<evidence type="ECO:0000313" key="4">
    <source>
        <dbReference type="EMBL" id="EFX77347.1"/>
    </source>
</evidence>
<dbReference type="InterPro" id="IPR027417">
    <property type="entry name" value="P-loop_NTPase"/>
</dbReference>
<dbReference type="InterPro" id="IPR031314">
    <property type="entry name" value="DNK_dom"/>
</dbReference>
<keyword evidence="5" id="KW-1185">Reference proteome</keyword>
<dbReference type="PANTHER" id="PTHR10513:SF24">
    <property type="entry name" value="THYMIDINE KINASE 2, MITOCHONDRIAL"/>
    <property type="match status" value="1"/>
</dbReference>
<comment type="similarity">
    <text evidence="1">Belongs to the DCK/DGK family.</text>
</comment>
<dbReference type="AlphaFoldDB" id="E9GT28"/>
<dbReference type="EMBL" id="GL732563">
    <property type="protein sequence ID" value="EFX77347.1"/>
    <property type="molecule type" value="Genomic_DNA"/>
</dbReference>
<evidence type="ECO:0000313" key="5">
    <source>
        <dbReference type="Proteomes" id="UP000000305"/>
    </source>
</evidence>
<dbReference type="STRING" id="6669.E9GT28"/>
<reference evidence="4 5" key="1">
    <citation type="journal article" date="2011" name="Science">
        <title>The ecoresponsive genome of Daphnia pulex.</title>
        <authorList>
            <person name="Colbourne J.K."/>
            <person name="Pfrender M.E."/>
            <person name="Gilbert D."/>
            <person name="Thomas W.K."/>
            <person name="Tucker A."/>
            <person name="Oakley T.H."/>
            <person name="Tokishita S."/>
            <person name="Aerts A."/>
            <person name="Arnold G.J."/>
            <person name="Basu M.K."/>
            <person name="Bauer D.J."/>
            <person name="Caceres C.E."/>
            <person name="Carmel L."/>
            <person name="Casola C."/>
            <person name="Choi J.H."/>
            <person name="Detter J.C."/>
            <person name="Dong Q."/>
            <person name="Dusheyko S."/>
            <person name="Eads B.D."/>
            <person name="Frohlich T."/>
            <person name="Geiler-Samerotte K.A."/>
            <person name="Gerlach D."/>
            <person name="Hatcher P."/>
            <person name="Jogdeo S."/>
            <person name="Krijgsveld J."/>
            <person name="Kriventseva E.V."/>
            <person name="Kultz D."/>
            <person name="Laforsch C."/>
            <person name="Lindquist E."/>
            <person name="Lopez J."/>
            <person name="Manak J.R."/>
            <person name="Muller J."/>
            <person name="Pangilinan J."/>
            <person name="Patwardhan R.P."/>
            <person name="Pitluck S."/>
            <person name="Pritham E.J."/>
            <person name="Rechtsteiner A."/>
            <person name="Rho M."/>
            <person name="Rogozin I.B."/>
            <person name="Sakarya O."/>
            <person name="Salamov A."/>
            <person name="Schaack S."/>
            <person name="Shapiro H."/>
            <person name="Shiga Y."/>
            <person name="Skalitzky C."/>
            <person name="Smith Z."/>
            <person name="Souvorov A."/>
            <person name="Sung W."/>
            <person name="Tang Z."/>
            <person name="Tsuchiya D."/>
            <person name="Tu H."/>
            <person name="Vos H."/>
            <person name="Wang M."/>
            <person name="Wolf Y.I."/>
            <person name="Yamagata H."/>
            <person name="Yamada T."/>
            <person name="Ye Y."/>
            <person name="Shaw J.R."/>
            <person name="Andrews J."/>
            <person name="Crease T.J."/>
            <person name="Tang H."/>
            <person name="Lucas S.M."/>
            <person name="Robertson H.M."/>
            <person name="Bork P."/>
            <person name="Koonin E.V."/>
            <person name="Zdobnov E.M."/>
            <person name="Grigoriev I.V."/>
            <person name="Lynch M."/>
            <person name="Boore J.L."/>
        </authorList>
    </citation>
    <scope>NUCLEOTIDE SEQUENCE [LARGE SCALE GENOMIC DNA]</scope>
</reference>
<dbReference type="GO" id="GO:0005524">
    <property type="term" value="F:ATP binding"/>
    <property type="evidence" value="ECO:0007669"/>
    <property type="project" value="InterPro"/>
</dbReference>
<organism evidence="4 5">
    <name type="scientific">Daphnia pulex</name>
    <name type="common">Water flea</name>
    <dbReference type="NCBI Taxonomy" id="6669"/>
    <lineage>
        <taxon>Eukaryota</taxon>
        <taxon>Metazoa</taxon>
        <taxon>Ecdysozoa</taxon>
        <taxon>Arthropoda</taxon>
        <taxon>Crustacea</taxon>
        <taxon>Branchiopoda</taxon>
        <taxon>Diplostraca</taxon>
        <taxon>Cladocera</taxon>
        <taxon>Anomopoda</taxon>
        <taxon>Daphniidae</taxon>
        <taxon>Daphnia</taxon>
    </lineage>
</organism>
<dbReference type="GO" id="GO:0005737">
    <property type="term" value="C:cytoplasm"/>
    <property type="evidence" value="ECO:0000318"/>
    <property type="project" value="GO_Central"/>
</dbReference>
<dbReference type="KEGG" id="dpx:DAPPUDRAFT_106253"/>